<evidence type="ECO:0000313" key="3">
    <source>
        <dbReference type="EMBL" id="ETO26308.1"/>
    </source>
</evidence>
<evidence type="ECO:0000313" key="4">
    <source>
        <dbReference type="Proteomes" id="UP000023152"/>
    </source>
</evidence>
<dbReference type="AlphaFoldDB" id="X6NK73"/>
<feature type="compositionally biased region" description="Basic and acidic residues" evidence="2">
    <location>
        <begin position="185"/>
        <end position="198"/>
    </location>
</feature>
<name>X6NK73_RETFI</name>
<protein>
    <submittedName>
        <fullName evidence="3">Uncharacterized protein</fullName>
    </submittedName>
</protein>
<sequence length="328" mass="36792">MANNSEQTNAQSHQNAMLEQGQETEVNGMLDTPNSAMISPCYGDVSSLINAVQTRRSSMPIRSPLSVRSQHVLEVESRIESLKQEFEKSKLDITSYQHQLNENKKETKTLQEQLEEAQIQHRNALREQEILMQVVGLYEMITATKIKCIDDPILQDAPTSERVDTSGNGASGHCSPQTNLSNDKNINEKENSDPEQSTKENPNSESAVNDCIEHRAVRFECKSLNPQTNSMLTFILSTYINFVDYNLISAHNFDSLPEFLASEMSFYDSSAPLFIKELLDVLFGKNKIVPLDSDMTRSFLSTNRPPSKQTSFTNASTNNTVDLLTISN</sequence>
<comment type="caution">
    <text evidence="3">The sequence shown here is derived from an EMBL/GenBank/DDBJ whole genome shotgun (WGS) entry which is preliminary data.</text>
</comment>
<gene>
    <name evidence="3" type="ORF">RFI_10833</name>
</gene>
<keyword evidence="1" id="KW-0175">Coiled coil</keyword>
<accession>X6NK73</accession>
<feature type="region of interest" description="Disordered" evidence="2">
    <location>
        <begin position="159"/>
        <end position="207"/>
    </location>
</feature>
<evidence type="ECO:0000256" key="2">
    <source>
        <dbReference type="SAM" id="MobiDB-lite"/>
    </source>
</evidence>
<organism evidence="3 4">
    <name type="scientific">Reticulomyxa filosa</name>
    <dbReference type="NCBI Taxonomy" id="46433"/>
    <lineage>
        <taxon>Eukaryota</taxon>
        <taxon>Sar</taxon>
        <taxon>Rhizaria</taxon>
        <taxon>Retaria</taxon>
        <taxon>Foraminifera</taxon>
        <taxon>Monothalamids</taxon>
        <taxon>Reticulomyxidae</taxon>
        <taxon>Reticulomyxa</taxon>
    </lineage>
</organism>
<evidence type="ECO:0000256" key="1">
    <source>
        <dbReference type="SAM" id="Coils"/>
    </source>
</evidence>
<proteinExistence type="predicted"/>
<dbReference type="EMBL" id="ASPP01007960">
    <property type="protein sequence ID" value="ETO26308.1"/>
    <property type="molecule type" value="Genomic_DNA"/>
</dbReference>
<feature type="coiled-coil region" evidence="1">
    <location>
        <begin position="72"/>
        <end position="127"/>
    </location>
</feature>
<feature type="compositionally biased region" description="Polar residues" evidence="2">
    <location>
        <begin position="174"/>
        <end position="184"/>
    </location>
</feature>
<reference evidence="3 4" key="1">
    <citation type="journal article" date="2013" name="Curr. Biol.">
        <title>The Genome of the Foraminiferan Reticulomyxa filosa.</title>
        <authorList>
            <person name="Glockner G."/>
            <person name="Hulsmann N."/>
            <person name="Schleicher M."/>
            <person name="Noegel A.A."/>
            <person name="Eichinger L."/>
            <person name="Gallinger C."/>
            <person name="Pawlowski J."/>
            <person name="Sierra R."/>
            <person name="Euteneuer U."/>
            <person name="Pillet L."/>
            <person name="Moustafa A."/>
            <person name="Platzer M."/>
            <person name="Groth M."/>
            <person name="Szafranski K."/>
            <person name="Schliwa M."/>
        </authorList>
    </citation>
    <scope>NUCLEOTIDE SEQUENCE [LARGE SCALE GENOMIC DNA]</scope>
</reference>
<keyword evidence="4" id="KW-1185">Reference proteome</keyword>
<dbReference type="Proteomes" id="UP000023152">
    <property type="component" value="Unassembled WGS sequence"/>
</dbReference>